<dbReference type="Gene3D" id="3.50.50.60">
    <property type="entry name" value="FAD/NAD(P)-binding domain"/>
    <property type="match status" value="1"/>
</dbReference>
<dbReference type="PANTHER" id="PTHR11552">
    <property type="entry name" value="GLUCOSE-METHANOL-CHOLINE GMC OXIDOREDUCTASE"/>
    <property type="match status" value="1"/>
</dbReference>
<dbReference type="EMBL" id="KR296947">
    <property type="protein sequence ID" value="ALJ82895.1"/>
    <property type="molecule type" value="mRNA"/>
</dbReference>
<sequence length="617" mass="65873">MARALLFNAAALCAGAYTARAALFQDPSHLSPNKAYDYIIVGGGAAGSVLANRLTEVPNSQVLLVEAGSSDFEDLTIQVPNFAGRLGGTKFDWNFTTTPQPGFNGRSIAFERGHVLGGSTAINFMTFTRGSRDDWDRWANVTGDKGWSWESIFPYAKKLEHFVPPQDGRNISDEVDISVHGLNGPVHASVPAFHVSTDGRVLNATQELADEFPFNRDMNSGDPIGIGWTPCTIAGGVRQSSALSYLAPILNTRSNLDVVVNTHATKILQTGTSGGLPEFKGVQLSQPGAKKTLTLHANKELILSAGSVKTPQLLMLSGIGDSSELSKLNIKTVVDLPDVGKNLQDHPFLTNPFSVNSTNTLDILNNATISAQQLSIWQQQNHTGLLALPAGSQIGWLRLPENSSVFEESGVGADPSAGPTSAHWETILFDGFIGFSGAPPSDGNFFTAFTVMTSPTSRGNITLNTTDPFAAPIINPGYLTTPFDILTIREGIKAIRRFTSAPAWEGWITGEFGAFAEAQTDEEIEEYARTNAQTIDHVSGTVRMGKSGSAKQGGSGALDSDLKVKGAVGLRVVDASIFPFIPAAHTQVPTYIVAERAADLIKADAAAEANKHKKHHY</sequence>
<dbReference type="AlphaFoldDB" id="A0A0P0HFU3"/>
<evidence type="ECO:0000256" key="5">
    <source>
        <dbReference type="PIRSR" id="PIRSR000137-1"/>
    </source>
</evidence>
<keyword evidence="4 6" id="KW-0274">FAD</keyword>
<evidence type="ECO:0000256" key="4">
    <source>
        <dbReference type="ARBA" id="ARBA00022827"/>
    </source>
</evidence>
<evidence type="ECO:0000313" key="9">
    <source>
        <dbReference type="EMBL" id="ALJ82895.1"/>
    </source>
</evidence>
<feature type="active site" description="Proton acceptor" evidence="5">
    <location>
        <position position="585"/>
    </location>
</feature>
<evidence type="ECO:0000256" key="2">
    <source>
        <dbReference type="ARBA" id="ARBA00010790"/>
    </source>
</evidence>
<dbReference type="InterPro" id="IPR000172">
    <property type="entry name" value="GMC_OxRdtase_N"/>
</dbReference>
<name>A0A0P0HFU3_IRPLA</name>
<dbReference type="GO" id="GO:0016614">
    <property type="term" value="F:oxidoreductase activity, acting on CH-OH group of donors"/>
    <property type="evidence" value="ECO:0007669"/>
    <property type="project" value="InterPro"/>
</dbReference>
<evidence type="ECO:0000256" key="1">
    <source>
        <dbReference type="ARBA" id="ARBA00001974"/>
    </source>
</evidence>
<evidence type="ECO:0000256" key="7">
    <source>
        <dbReference type="SAM" id="SignalP"/>
    </source>
</evidence>
<proteinExistence type="evidence at transcript level"/>
<feature type="chain" id="PRO_5006048643" evidence="7">
    <location>
        <begin position="22"/>
        <end position="617"/>
    </location>
</feature>
<evidence type="ECO:0000259" key="8">
    <source>
        <dbReference type="PROSITE" id="PS00624"/>
    </source>
</evidence>
<keyword evidence="7" id="KW-0732">Signal</keyword>
<feature type="domain" description="Glucose-methanol-choline oxidoreductase N-terminal" evidence="8">
    <location>
        <begin position="306"/>
        <end position="320"/>
    </location>
</feature>
<comment type="cofactor">
    <cofactor evidence="1 6">
        <name>FAD</name>
        <dbReference type="ChEBI" id="CHEBI:57692"/>
    </cofactor>
</comment>
<organism evidence="9">
    <name type="scientific">Irpex lacteus</name>
    <name type="common">Milk-white toothed polypore</name>
    <name type="synonym">Polyporus tulipiferae</name>
    <dbReference type="NCBI Taxonomy" id="5319"/>
    <lineage>
        <taxon>Eukaryota</taxon>
        <taxon>Fungi</taxon>
        <taxon>Dikarya</taxon>
        <taxon>Basidiomycota</taxon>
        <taxon>Agaricomycotina</taxon>
        <taxon>Agaricomycetes</taxon>
        <taxon>Polyporales</taxon>
        <taxon>Irpicaceae</taxon>
        <taxon>Irpex</taxon>
    </lineage>
</organism>
<feature type="binding site" evidence="6">
    <location>
        <position position="115"/>
    </location>
    <ligand>
        <name>FAD</name>
        <dbReference type="ChEBI" id="CHEBI:57692"/>
    </ligand>
</feature>
<dbReference type="PIRSF" id="PIRSF000137">
    <property type="entry name" value="Alcohol_oxidase"/>
    <property type="match status" value="1"/>
</dbReference>
<dbReference type="Pfam" id="PF00732">
    <property type="entry name" value="GMC_oxred_N"/>
    <property type="match status" value="1"/>
</dbReference>
<dbReference type="PROSITE" id="PS00624">
    <property type="entry name" value="GMC_OXRED_2"/>
    <property type="match status" value="1"/>
</dbReference>
<feature type="signal peptide" evidence="7">
    <location>
        <begin position="1"/>
        <end position="21"/>
    </location>
</feature>
<dbReference type="InterPro" id="IPR012132">
    <property type="entry name" value="GMC_OxRdtase"/>
</dbReference>
<dbReference type="InterPro" id="IPR007867">
    <property type="entry name" value="GMC_OxRtase_C"/>
</dbReference>
<dbReference type="Gene3D" id="3.30.560.10">
    <property type="entry name" value="Glucose Oxidase, domain 3"/>
    <property type="match status" value="1"/>
</dbReference>
<reference evidence="9" key="1">
    <citation type="submission" date="2015-04" db="EMBL/GenBank/DDBJ databases">
        <title>Genomic and Molecular Mechanisms for Efficient Biodegradation of Aromatic Dye.</title>
        <authorList>
            <person name="Yuan J."/>
        </authorList>
    </citation>
    <scope>NUCLEOTIDE SEQUENCE</scope>
    <source>
        <strain evidence="9">CD2</strain>
    </source>
</reference>
<evidence type="ECO:0000256" key="6">
    <source>
        <dbReference type="PIRSR" id="PIRSR000137-2"/>
    </source>
</evidence>
<dbReference type="PANTHER" id="PTHR11552:SF147">
    <property type="entry name" value="CHOLINE DEHYDROGENASE, MITOCHONDRIAL"/>
    <property type="match status" value="1"/>
</dbReference>
<evidence type="ECO:0000256" key="3">
    <source>
        <dbReference type="ARBA" id="ARBA00022630"/>
    </source>
</evidence>
<comment type="similarity">
    <text evidence="2">Belongs to the GMC oxidoreductase family.</text>
</comment>
<dbReference type="SUPFAM" id="SSF54373">
    <property type="entry name" value="FAD-linked reductases, C-terminal domain"/>
    <property type="match status" value="1"/>
</dbReference>
<feature type="active site" description="Proton donor" evidence="5">
    <location>
        <position position="537"/>
    </location>
</feature>
<dbReference type="GO" id="GO:0050660">
    <property type="term" value="F:flavin adenine dinucleotide binding"/>
    <property type="evidence" value="ECO:0007669"/>
    <property type="project" value="InterPro"/>
</dbReference>
<dbReference type="InterPro" id="IPR036188">
    <property type="entry name" value="FAD/NAD-bd_sf"/>
</dbReference>
<accession>A0A0P0HFU3</accession>
<dbReference type="SUPFAM" id="SSF51905">
    <property type="entry name" value="FAD/NAD(P)-binding domain"/>
    <property type="match status" value="1"/>
</dbReference>
<protein>
    <submittedName>
        <fullName evidence="9">Choline dehydrogenase</fullName>
    </submittedName>
</protein>
<keyword evidence="3" id="KW-0285">Flavoprotein</keyword>
<dbReference type="Pfam" id="PF05199">
    <property type="entry name" value="GMC_oxred_C"/>
    <property type="match status" value="1"/>
</dbReference>